<protein>
    <submittedName>
        <fullName evidence="2">Uncharacterized protein</fullName>
    </submittedName>
</protein>
<accession>A0ABT3ZX79</accession>
<dbReference type="RefSeq" id="WP_267532339.1">
    <property type="nucleotide sequence ID" value="NZ_JAPNKA010000001.1"/>
</dbReference>
<feature type="signal peptide" evidence="1">
    <location>
        <begin position="1"/>
        <end position="23"/>
    </location>
</feature>
<feature type="chain" id="PRO_5046940628" evidence="1">
    <location>
        <begin position="24"/>
        <end position="191"/>
    </location>
</feature>
<proteinExistence type="predicted"/>
<dbReference type="EMBL" id="JAPNKA010000001">
    <property type="protein sequence ID" value="MCY1073327.1"/>
    <property type="molecule type" value="Genomic_DNA"/>
</dbReference>
<evidence type="ECO:0000256" key="1">
    <source>
        <dbReference type="SAM" id="SignalP"/>
    </source>
</evidence>
<name>A0ABT3ZX79_9BACT</name>
<comment type="caution">
    <text evidence="2">The sequence shown here is derived from an EMBL/GenBank/DDBJ whole genome shotgun (WGS) entry which is preliminary data.</text>
</comment>
<sequence length="191" mass="20517">MRPLARVLLLAMGCSVMLATSMARPYTPSYITYPVQLPGGGAEILEFFVRGDSGTRFASNSYVRTWSRSGRLVGLLSPTPPPAEEFSRLSPSASYVVGEQLGSLGTVAFVLFAPQDELFDDKERGQPSFLPEPGAAFLTLYAPDGPVEAELGFGIGAMQFRCNCRVEADARSVYRWPESPPQGATQDGGGN</sequence>
<keyword evidence="3" id="KW-1185">Reference proteome</keyword>
<evidence type="ECO:0000313" key="2">
    <source>
        <dbReference type="EMBL" id="MCY1073327.1"/>
    </source>
</evidence>
<keyword evidence="1" id="KW-0732">Signal</keyword>
<evidence type="ECO:0000313" key="3">
    <source>
        <dbReference type="Proteomes" id="UP001207654"/>
    </source>
</evidence>
<organism evidence="2 3">
    <name type="scientific">Archangium lansingense</name>
    <dbReference type="NCBI Taxonomy" id="2995310"/>
    <lineage>
        <taxon>Bacteria</taxon>
        <taxon>Pseudomonadati</taxon>
        <taxon>Myxococcota</taxon>
        <taxon>Myxococcia</taxon>
        <taxon>Myxococcales</taxon>
        <taxon>Cystobacterineae</taxon>
        <taxon>Archangiaceae</taxon>
        <taxon>Archangium</taxon>
    </lineage>
</organism>
<dbReference type="Proteomes" id="UP001207654">
    <property type="component" value="Unassembled WGS sequence"/>
</dbReference>
<gene>
    <name evidence="2" type="ORF">OV287_02420</name>
</gene>
<reference evidence="2 3" key="1">
    <citation type="submission" date="2022-11" db="EMBL/GenBank/DDBJ databases">
        <title>Minimal conservation of predation-associated metabolite biosynthetic gene clusters underscores biosynthetic potential of Myxococcota including descriptions for ten novel species: Archangium lansinium sp. nov., Myxococcus landrumus sp. nov., Nannocystis bai.</title>
        <authorList>
            <person name="Ahearne A."/>
            <person name="Stevens C."/>
            <person name="Phillips K."/>
        </authorList>
    </citation>
    <scope>NUCLEOTIDE SEQUENCE [LARGE SCALE GENOMIC DNA]</scope>
    <source>
        <strain evidence="2 3">MIWBW</strain>
    </source>
</reference>